<proteinExistence type="predicted"/>
<gene>
    <name evidence="2" type="ORF">ENSA7_61050</name>
</gene>
<dbReference type="EMBL" id="PVNL01000119">
    <property type="protein sequence ID" value="PRP99888.1"/>
    <property type="molecule type" value="Genomic_DNA"/>
</dbReference>
<sequence>MVSIFVLGIAGLLIVFGFGSLLFWLVTRPRAQQLSSGASPGTPPQQIAAPRSASSHVVVHLRAGTPLGSLLREHANTAEAHRLRPFLEFGARWCPPSRMFGELLDQPRLQAALAGVYLIRAELDDFVNDPRTKELRAVSVPVFYELDADGQSTGRTITGAAWGADTLDNISTTMTRFFAS</sequence>
<reference evidence="2 3" key="1">
    <citation type="submission" date="2018-03" db="EMBL/GenBank/DDBJ databases">
        <title>Draft Genome Sequences of the Obligatory Marine Myxobacteria Enhygromyxa salina SWB007.</title>
        <authorList>
            <person name="Poehlein A."/>
            <person name="Moghaddam J.A."/>
            <person name="Harms H."/>
            <person name="Alanjari M."/>
            <person name="Koenig G.M."/>
            <person name="Daniel R."/>
            <person name="Schaeberle T.F."/>
        </authorList>
    </citation>
    <scope>NUCLEOTIDE SEQUENCE [LARGE SCALE GENOMIC DNA]</scope>
    <source>
        <strain evidence="2 3">SWB007</strain>
    </source>
</reference>
<keyword evidence="1" id="KW-0472">Membrane</keyword>
<evidence type="ECO:0000313" key="2">
    <source>
        <dbReference type="EMBL" id="PRP99888.1"/>
    </source>
</evidence>
<comment type="caution">
    <text evidence="2">The sequence shown here is derived from an EMBL/GenBank/DDBJ whole genome shotgun (WGS) entry which is preliminary data.</text>
</comment>
<evidence type="ECO:0000313" key="3">
    <source>
        <dbReference type="Proteomes" id="UP000238823"/>
    </source>
</evidence>
<name>A0A2S9Y468_9BACT</name>
<dbReference type="OrthoDB" id="5378915at2"/>
<dbReference type="SUPFAM" id="SSF52833">
    <property type="entry name" value="Thioredoxin-like"/>
    <property type="match status" value="1"/>
</dbReference>
<keyword evidence="1" id="KW-0812">Transmembrane</keyword>
<feature type="transmembrane region" description="Helical" evidence="1">
    <location>
        <begin position="6"/>
        <end position="26"/>
    </location>
</feature>
<evidence type="ECO:0000256" key="1">
    <source>
        <dbReference type="SAM" id="Phobius"/>
    </source>
</evidence>
<organism evidence="2 3">
    <name type="scientific">Enhygromyxa salina</name>
    <dbReference type="NCBI Taxonomy" id="215803"/>
    <lineage>
        <taxon>Bacteria</taxon>
        <taxon>Pseudomonadati</taxon>
        <taxon>Myxococcota</taxon>
        <taxon>Polyangia</taxon>
        <taxon>Nannocystales</taxon>
        <taxon>Nannocystaceae</taxon>
        <taxon>Enhygromyxa</taxon>
    </lineage>
</organism>
<accession>A0A2S9Y468</accession>
<dbReference type="Proteomes" id="UP000238823">
    <property type="component" value="Unassembled WGS sequence"/>
</dbReference>
<protein>
    <recommendedName>
        <fullName evidence="4">Thioredoxin domain-containing protein</fullName>
    </recommendedName>
</protein>
<dbReference type="RefSeq" id="WP_106092967.1">
    <property type="nucleotide sequence ID" value="NZ_PVNL01000119.1"/>
</dbReference>
<keyword evidence="1" id="KW-1133">Transmembrane helix</keyword>
<dbReference type="Gene3D" id="3.40.30.10">
    <property type="entry name" value="Glutaredoxin"/>
    <property type="match status" value="1"/>
</dbReference>
<dbReference type="AlphaFoldDB" id="A0A2S9Y468"/>
<dbReference type="InterPro" id="IPR036249">
    <property type="entry name" value="Thioredoxin-like_sf"/>
</dbReference>
<evidence type="ECO:0008006" key="4">
    <source>
        <dbReference type="Google" id="ProtNLM"/>
    </source>
</evidence>